<feature type="domain" description="UvrD-like helicase ATP-binding" evidence="18">
    <location>
        <begin position="1"/>
        <end position="470"/>
    </location>
</feature>
<evidence type="ECO:0000256" key="10">
    <source>
        <dbReference type="ARBA" id="ARBA00023125"/>
    </source>
</evidence>
<dbReference type="GO" id="GO:0008854">
    <property type="term" value="F:exodeoxyribonuclease V activity"/>
    <property type="evidence" value="ECO:0007669"/>
    <property type="project" value="UniProtKB-EC"/>
</dbReference>
<keyword evidence="10 15" id="KW-0238">DNA-binding</keyword>
<feature type="binding site" evidence="16">
    <location>
        <begin position="19"/>
        <end position="26"/>
    </location>
    <ligand>
        <name>ATP</name>
        <dbReference type="ChEBI" id="CHEBI:30616"/>
    </ligand>
</feature>
<evidence type="ECO:0000256" key="9">
    <source>
        <dbReference type="ARBA" id="ARBA00022842"/>
    </source>
</evidence>
<evidence type="ECO:0000256" key="1">
    <source>
        <dbReference type="ARBA" id="ARBA00022722"/>
    </source>
</evidence>
<evidence type="ECO:0000313" key="21">
    <source>
        <dbReference type="Proteomes" id="UP000322509"/>
    </source>
</evidence>
<dbReference type="SUPFAM" id="SSF52980">
    <property type="entry name" value="Restriction endonuclease-like"/>
    <property type="match status" value="1"/>
</dbReference>
<dbReference type="InterPro" id="IPR011335">
    <property type="entry name" value="Restrct_endonuc-II-like"/>
</dbReference>
<evidence type="ECO:0000256" key="14">
    <source>
        <dbReference type="ARBA" id="ARBA00048988"/>
    </source>
</evidence>
<dbReference type="InterPro" id="IPR027417">
    <property type="entry name" value="P-loop_NTPase"/>
</dbReference>
<feature type="domain" description="UvrD-like helicase C-terminal" evidence="19">
    <location>
        <begin position="504"/>
        <end position="758"/>
    </location>
</feature>
<comment type="miscellaneous">
    <text evidence="15">In the RecBCD complex, RecB has a slow 3'-5' helicase, an exonuclease activity and loads RecA onto ssDNA, RecD has a fast 5'-3' helicase activity, while RecC stimulates the ATPase and processivity of the RecB helicase and contributes to recognition of the Chi site.</text>
</comment>
<dbReference type="RefSeq" id="WP_149368577.1">
    <property type="nucleotide sequence ID" value="NZ_CP043550.1"/>
</dbReference>
<keyword evidence="21" id="KW-1185">Reference proteome</keyword>
<protein>
    <recommendedName>
        <fullName evidence="15">RecBCD enzyme subunit RecB</fullName>
        <ecNumber evidence="15">3.1.11.5</ecNumber>
        <ecNumber evidence="15">5.6.2.4</ecNumber>
    </recommendedName>
    <alternativeName>
        <fullName evidence="15">DNA 3'-5' helicase subunit RecB</fullName>
    </alternativeName>
    <alternativeName>
        <fullName evidence="15">Exonuclease V subunit RecB</fullName>
        <shortName evidence="15">ExoV subunit RecB</shortName>
    </alternativeName>
    <alternativeName>
        <fullName evidence="15">Helicase/nuclease RecBCD subunit RecB</fullName>
    </alternativeName>
</protein>
<evidence type="ECO:0000256" key="11">
    <source>
        <dbReference type="ARBA" id="ARBA00023204"/>
    </source>
</evidence>
<keyword evidence="12 15" id="KW-0413">Isomerase</keyword>
<gene>
    <name evidence="15 20" type="primary">recB</name>
    <name evidence="20" type="ORF">F0R74_05575</name>
</gene>
<keyword evidence="4 15" id="KW-0227">DNA damage</keyword>
<evidence type="ECO:0000313" key="20">
    <source>
        <dbReference type="EMBL" id="QEO57349.1"/>
    </source>
</evidence>
<evidence type="ECO:0000256" key="17">
    <source>
        <dbReference type="SAM" id="Coils"/>
    </source>
</evidence>
<name>A0ABX5ZIY8_9GAMM</name>
<evidence type="ECO:0000256" key="16">
    <source>
        <dbReference type="PROSITE-ProRule" id="PRU00560"/>
    </source>
</evidence>
<dbReference type="InterPro" id="IPR011604">
    <property type="entry name" value="PDDEXK-like_dom_sf"/>
</dbReference>
<dbReference type="EC" id="3.1.11.5" evidence="15"/>
<comment type="cofactor">
    <cofactor evidence="15">
        <name>Mg(2+)</name>
        <dbReference type="ChEBI" id="CHEBI:18420"/>
    </cofactor>
    <text evidence="15">Binds 1 Mg(2+) ion per subunit.</text>
</comment>
<evidence type="ECO:0000256" key="3">
    <source>
        <dbReference type="ARBA" id="ARBA00022741"/>
    </source>
</evidence>
<dbReference type="NCBIfam" id="TIGR00609">
    <property type="entry name" value="recB"/>
    <property type="match status" value="1"/>
</dbReference>
<evidence type="ECO:0000256" key="12">
    <source>
        <dbReference type="ARBA" id="ARBA00023235"/>
    </source>
</evidence>
<evidence type="ECO:0000256" key="7">
    <source>
        <dbReference type="ARBA" id="ARBA00022839"/>
    </source>
</evidence>
<evidence type="ECO:0000256" key="8">
    <source>
        <dbReference type="ARBA" id="ARBA00022840"/>
    </source>
</evidence>
<dbReference type="Pfam" id="PF00580">
    <property type="entry name" value="UvrD-helicase"/>
    <property type="match status" value="1"/>
</dbReference>
<dbReference type="SUPFAM" id="SSF52540">
    <property type="entry name" value="P-loop containing nucleoside triphosphate hydrolases"/>
    <property type="match status" value="1"/>
</dbReference>
<dbReference type="EMBL" id="CP043550">
    <property type="protein sequence ID" value="QEO57349.1"/>
    <property type="molecule type" value="Genomic_DNA"/>
</dbReference>
<keyword evidence="7 15" id="KW-0269">Exonuclease</keyword>
<feature type="region of interest" description="DNA-binding and helicase activity, interacts with RecC" evidence="15">
    <location>
        <begin position="1"/>
        <end position="901"/>
    </location>
</feature>
<feature type="binding site" evidence="15">
    <location>
        <position position="1116"/>
    </location>
    <ligand>
        <name>Mg(2+)</name>
        <dbReference type="ChEBI" id="CHEBI:18420"/>
    </ligand>
</feature>
<evidence type="ECO:0000256" key="6">
    <source>
        <dbReference type="ARBA" id="ARBA00022806"/>
    </source>
</evidence>
<keyword evidence="8 15" id="KW-0067">ATP-binding</keyword>
<proteinExistence type="inferred from homology"/>
<sequence length="1212" mass="140373">MTNLDANTITLQGRHIIEASAGTGKTFNITELYIRLLLEQRLGSRLLPKDILVMTFTKDATQEVIGRVEAKIRDVLEDISESKEVKVSIKGRDTLIQKGDENYKHLKRSLLEIDEAAIFTIHGFCKKVLSEQAFASGIEMDVSMEVDTSDILQKVVEDFFRKYINKNKTKFEYLQAYKLHTPDKFLDKLRNIVRSSYEILADTFERETEKLAKEKQQVFVNLEANKSFIFESLIIKHKDKNKRIEEWQIIENWTNDSQLSLMPKEVSAFINGNRYRGRDDIAEVFEEIKALKDKYSKIKDIDEYKKQFDAAQFIKQAYLKIRQDFIKAKEQKGVLDFDDLITKLCQSVKKSPDLVKTLQHQYPVALIDEFQDTDAEQYEILDTIYPLKNSSHSHEGGNLLTNGLNLKDTLLREYDSSSDQNDSNLLLLMIGDPKQAIYGFRGGDIFTYLKAKDSCSSDNQWSMDTNWRSTSEMIKAYNRLFYKKDYEPKDEGELGANIFSDGIGYQLVKASPKANEKAKDFDDNLKPINYFYYQVAEDDNKSDIDSNLSVWTANEIVRLLNSKKVVESDIAILVENGKQAKVIQKALQAKKLSSVYLSQRDNVYHSQEATEILALMEGVNDLENKSMLKRALSTSLLGGRADKFISYIDENDVSAWDEEIEKAKSLRQQWHKYGFMAFIMQVIHQNFTQRSDSKERVITNILHLAELIKVAENKYKHPNQLIKWYRQQLNSTATSEGELRLESDDNLIKIITIHGSKGLEYSVVFIPFASYVSKKKFEASDFSKYYDKHLKQTVYKIGKDDSIKPQIENEVIEELMRLFYVAVTRAEHRCYIGIAKYSNSEKSPLARFLDYQKDDDWLEKIQIITNNPVNQSSLIDVATSHCYESENLITNDQFDHDTLQNLKANDINKLANDNWEMLSFSKISKSKVQNTALEKENDESEDDSAQKSQQELEFRFTAPKGADIGNILHNVLEHTDFSLGKIDENLLKEQMDRYKVVAAEDFDKLKVWLEECLVASIPSIETADFSSNDIQYGLFDIKDKGFCLKDIPNTKTLKEAEFYFPISNEKLYKKNIIEILAEYRNQIIDYDEFSSQKIFGMLHGFIDLIFEYDGKFYVADYKSNYLGSTLEDYNQAAMSEKNQSSFYDLQYLIYSVALDKYLRQNIESYNYEKHFGGVYYFYLRGMKDGYGVYRARPTLEIINKIANLFNGDDYHV</sequence>
<feature type="binding site" evidence="15">
    <location>
        <position position="1103"/>
    </location>
    <ligand>
        <name>Mg(2+)</name>
        <dbReference type="ChEBI" id="CHEBI:18420"/>
    </ligand>
</feature>
<keyword evidence="5 15" id="KW-0378">Hydrolase</keyword>
<dbReference type="HAMAP" id="MF_01485">
    <property type="entry name" value="RecB"/>
    <property type="match status" value="1"/>
</dbReference>
<dbReference type="Gene3D" id="3.90.320.10">
    <property type="match status" value="1"/>
</dbReference>
<keyword evidence="2 15" id="KW-0479">Metal-binding</keyword>
<dbReference type="Gene3D" id="1.10.3170.10">
    <property type="entry name" value="Recbcd, chain B, domain 2"/>
    <property type="match status" value="1"/>
</dbReference>
<comment type="catalytic activity">
    <reaction evidence="13 15">
        <text>Couples ATP hydrolysis with the unwinding of duplex DNA by translocating in the 3'-5' direction.</text>
        <dbReference type="EC" id="5.6.2.4"/>
    </reaction>
</comment>
<dbReference type="CDD" id="cd22352">
    <property type="entry name" value="RecB_C-like"/>
    <property type="match status" value="1"/>
</dbReference>
<reference evidence="20 21" key="1">
    <citation type="submission" date="2019-09" db="EMBL/GenBank/DDBJ databases">
        <title>Complete genome sequence of Francisella marina E103-15.</title>
        <authorList>
            <person name="Tekedar H.C."/>
            <person name="Griffin M.J."/>
            <person name="Waldbieser G.C."/>
            <person name="Soto E."/>
        </authorList>
    </citation>
    <scope>NUCLEOTIDE SEQUENCE [LARGE SCALE GENOMIC DNA]</scope>
    <source>
        <strain evidence="20 21">E103-15</strain>
    </source>
</reference>
<feature type="coiled-coil region" evidence="17">
    <location>
        <begin position="923"/>
        <end position="950"/>
    </location>
</feature>
<keyword evidence="6 15" id="KW-0347">Helicase</keyword>
<comment type="catalytic activity">
    <reaction evidence="15">
        <text>Exonucleolytic cleavage (in the presence of ATP) in either 5'- to 3'- or 3'- to 5'-direction to yield 5'-phosphooligonucleotides.</text>
        <dbReference type="EC" id="3.1.11.5"/>
    </reaction>
</comment>
<dbReference type="Gene3D" id="3.40.50.300">
    <property type="entry name" value="P-loop containing nucleotide triphosphate hydrolases"/>
    <property type="match status" value="2"/>
</dbReference>
<dbReference type="InterPro" id="IPR014017">
    <property type="entry name" value="DNA_helicase_UvrD-like_C"/>
</dbReference>
<dbReference type="Pfam" id="PF13361">
    <property type="entry name" value="UvrD_C"/>
    <property type="match status" value="1"/>
</dbReference>
<feature type="active site" description="For nuclease activity" evidence="15">
    <location>
        <position position="1116"/>
    </location>
</feature>
<comment type="catalytic activity">
    <reaction evidence="14 15">
        <text>ATP + H2O = ADP + phosphate + H(+)</text>
        <dbReference type="Rhea" id="RHEA:13065"/>
        <dbReference type="ChEBI" id="CHEBI:15377"/>
        <dbReference type="ChEBI" id="CHEBI:15378"/>
        <dbReference type="ChEBI" id="CHEBI:30616"/>
        <dbReference type="ChEBI" id="CHEBI:43474"/>
        <dbReference type="ChEBI" id="CHEBI:456216"/>
        <dbReference type="EC" id="5.6.2.4"/>
    </reaction>
</comment>
<dbReference type="PANTHER" id="PTHR11070">
    <property type="entry name" value="UVRD / RECB / PCRA DNA HELICASE FAMILY MEMBER"/>
    <property type="match status" value="1"/>
</dbReference>
<keyword evidence="9 15" id="KW-0460">Magnesium</keyword>
<comment type="domain">
    <text evidence="15">The C-terminal domain has nuclease activity and interacts with RecD. It interacts with RecA, facilitating its loading onto ssDNA.</text>
</comment>
<comment type="subunit">
    <text evidence="15">Heterotrimer of RecB, RecC and RecD. All subunits contribute to DNA-binding. Interacts with RecA.</text>
</comment>
<keyword evidence="11 15" id="KW-0234">DNA repair</keyword>
<dbReference type="Proteomes" id="UP000322509">
    <property type="component" value="Chromosome"/>
</dbReference>
<comment type="similarity">
    <text evidence="15">Belongs to the helicase family. UvrD subfamily.</text>
</comment>
<organism evidence="20 21">
    <name type="scientific">Francisella marina</name>
    <dbReference type="NCBI Taxonomy" id="2249302"/>
    <lineage>
        <taxon>Bacteria</taxon>
        <taxon>Pseudomonadati</taxon>
        <taxon>Pseudomonadota</taxon>
        <taxon>Gammaproteobacteria</taxon>
        <taxon>Thiotrichales</taxon>
        <taxon>Francisellaceae</taxon>
        <taxon>Francisella</taxon>
    </lineage>
</organism>
<feature type="binding site" evidence="15">
    <location>
        <position position="969"/>
    </location>
    <ligand>
        <name>Mg(2+)</name>
        <dbReference type="ChEBI" id="CHEBI:18420"/>
    </ligand>
</feature>
<dbReference type="InterPro" id="IPR000212">
    <property type="entry name" value="DNA_helicase_UvrD/REP"/>
</dbReference>
<dbReference type="InterPro" id="IPR004586">
    <property type="entry name" value="RecB"/>
</dbReference>
<comment type="domain">
    <text evidence="15">The N-terminal DNA-binding domain is a ssDNA-dependent ATPase and has ATP-dependent 3'-5' helicase function. This domain interacts with RecC.</text>
</comment>
<dbReference type="Gene3D" id="1.10.486.10">
    <property type="entry name" value="PCRA, domain 4"/>
    <property type="match status" value="1"/>
</dbReference>
<dbReference type="EC" id="5.6.2.4" evidence="15"/>
<evidence type="ECO:0000256" key="2">
    <source>
        <dbReference type="ARBA" id="ARBA00022723"/>
    </source>
</evidence>
<dbReference type="PROSITE" id="PS51198">
    <property type="entry name" value="UVRD_HELICASE_ATP_BIND"/>
    <property type="match status" value="1"/>
</dbReference>
<dbReference type="PANTHER" id="PTHR11070:SF23">
    <property type="entry name" value="RECBCD ENZYME SUBUNIT RECB"/>
    <property type="match status" value="1"/>
</dbReference>
<keyword evidence="17" id="KW-0175">Coiled coil</keyword>
<evidence type="ECO:0000256" key="4">
    <source>
        <dbReference type="ARBA" id="ARBA00022763"/>
    </source>
</evidence>
<evidence type="ECO:0000256" key="13">
    <source>
        <dbReference type="ARBA" id="ARBA00034617"/>
    </source>
</evidence>
<evidence type="ECO:0000256" key="15">
    <source>
        <dbReference type="HAMAP-Rule" id="MF_01485"/>
    </source>
</evidence>
<accession>A0ABX5ZIY8</accession>
<evidence type="ECO:0000259" key="19">
    <source>
        <dbReference type="PROSITE" id="PS51217"/>
    </source>
</evidence>
<dbReference type="InterPro" id="IPR014016">
    <property type="entry name" value="UvrD-like_ATP-bd"/>
</dbReference>
<dbReference type="PROSITE" id="PS51217">
    <property type="entry name" value="UVRD_HELICASE_CTER"/>
    <property type="match status" value="1"/>
</dbReference>
<evidence type="ECO:0000256" key="5">
    <source>
        <dbReference type="ARBA" id="ARBA00022801"/>
    </source>
</evidence>
<feature type="region of interest" description="Nuclease activity, interacts with RecD and RecA" evidence="15">
    <location>
        <begin position="914"/>
        <end position="1212"/>
    </location>
</feature>
<keyword evidence="3 15" id="KW-0547">Nucleotide-binding</keyword>
<evidence type="ECO:0000259" key="18">
    <source>
        <dbReference type="PROSITE" id="PS51198"/>
    </source>
</evidence>
<comment type="function">
    <text evidence="15">A helicase/nuclease that prepares dsDNA breaks (DSB) for recombinational DNA repair. Binds to DSBs and unwinds DNA via a highly rapid and processive ATP-dependent bidirectional helicase activity. Unwinds dsDNA until it encounters a Chi (crossover hotspot instigator) sequence from the 3' direction. Cuts ssDNA a few nucleotides 3' to the Chi site. The properties and activities of the enzyme are changed at Chi. The Chi-altered holoenzyme produces a long 3'-ssDNA overhang and facilitates RecA-binding to the ssDNA for homologous DNA recombination and repair. Holoenzyme degrades any linearized DNA that is unable to undergo homologous recombination. In the holoenzyme this subunit contributes ATPase, 3'-5' helicase, exonuclease activity and loads RecA onto ssDNA.</text>
</comment>
<keyword evidence="1 15" id="KW-0540">Nuclease</keyword>